<sequence>MISCAVPSDWPRPASFYSSPNWLRFVDSDGLGRAAYLAEDGAGIVAHLCPEDGHPDYRFETVLDSADDRARLLLGGRRGFCSPVVGGEHSPSALARLVAAALDAFPEVDGAWWWPYLPSEDVSRVVAAARSLTGETPGVHLVDADCVVQRIGPAEPFESGLTSKQRRTNWRREWRRFTESGLELRQVAVDEVVESGARLLQQVESKYGNEHPLDRLTASLGRQARLLNDEAVAHAVFDGPRMTGYSLAYRWGDELAVRSVGLDYASLHDAAEYAVLLLHAPVRFAQENGIGSLHLGTRSYEAKCRRGARVRGLWAVAPGTTTSRTAIEDRARPVLAELPAAEAAAFRSEIDAVQAALATGEERR</sequence>
<evidence type="ECO:0000313" key="3">
    <source>
        <dbReference type="Proteomes" id="UP000321118"/>
    </source>
</evidence>
<keyword evidence="3" id="KW-1185">Reference proteome</keyword>
<dbReference type="Pfam" id="PF13480">
    <property type="entry name" value="Acetyltransf_6"/>
    <property type="match status" value="1"/>
</dbReference>
<dbReference type="EMBL" id="BJUB01000011">
    <property type="protein sequence ID" value="GEK22849.1"/>
    <property type="molecule type" value="Genomic_DNA"/>
</dbReference>
<proteinExistence type="predicted"/>
<dbReference type="AlphaFoldDB" id="A0A510V7J9"/>
<dbReference type="OrthoDB" id="8181984at2"/>
<dbReference type="InterPro" id="IPR016181">
    <property type="entry name" value="Acyl_CoA_acyltransferase"/>
</dbReference>
<dbReference type="RefSeq" id="WP_146929557.1">
    <property type="nucleotide sequence ID" value="NZ_BJUB01000011.1"/>
</dbReference>
<comment type="caution">
    <text evidence="2">The sequence shown here is derived from an EMBL/GenBank/DDBJ whole genome shotgun (WGS) entry which is preliminary data.</text>
</comment>
<evidence type="ECO:0000313" key="2">
    <source>
        <dbReference type="EMBL" id="GEK22849.1"/>
    </source>
</evidence>
<gene>
    <name evidence="2" type="ORF">CXY01_33690</name>
</gene>
<name>A0A510V7J9_9CELL</name>
<dbReference type="Proteomes" id="UP000321118">
    <property type="component" value="Unassembled WGS sequence"/>
</dbReference>
<dbReference type="InterPro" id="IPR038740">
    <property type="entry name" value="BioF2-like_GNAT_dom"/>
</dbReference>
<organism evidence="2 3">
    <name type="scientific">Cellulomonas xylanilytica</name>
    <dbReference type="NCBI Taxonomy" id="233583"/>
    <lineage>
        <taxon>Bacteria</taxon>
        <taxon>Bacillati</taxon>
        <taxon>Actinomycetota</taxon>
        <taxon>Actinomycetes</taxon>
        <taxon>Micrococcales</taxon>
        <taxon>Cellulomonadaceae</taxon>
        <taxon>Cellulomonas</taxon>
    </lineage>
</organism>
<feature type="domain" description="BioF2-like acetyltransferase" evidence="1">
    <location>
        <begin position="165"/>
        <end position="302"/>
    </location>
</feature>
<evidence type="ECO:0000259" key="1">
    <source>
        <dbReference type="Pfam" id="PF13480"/>
    </source>
</evidence>
<reference evidence="2 3" key="1">
    <citation type="submission" date="2019-07" db="EMBL/GenBank/DDBJ databases">
        <title>Whole genome shotgun sequence of Cellulomonas xylanilytica NBRC 101102.</title>
        <authorList>
            <person name="Hosoyama A."/>
            <person name="Uohara A."/>
            <person name="Ohji S."/>
            <person name="Ichikawa N."/>
        </authorList>
    </citation>
    <scope>NUCLEOTIDE SEQUENCE [LARGE SCALE GENOMIC DNA]</scope>
    <source>
        <strain evidence="2 3">NBRC 101102</strain>
    </source>
</reference>
<dbReference type="SUPFAM" id="SSF55729">
    <property type="entry name" value="Acyl-CoA N-acyltransferases (Nat)"/>
    <property type="match status" value="1"/>
</dbReference>
<accession>A0A510V7J9</accession>
<protein>
    <recommendedName>
        <fullName evidence="1">BioF2-like acetyltransferase domain-containing protein</fullName>
    </recommendedName>
</protein>